<dbReference type="Gene3D" id="1.10.760.10">
    <property type="entry name" value="Cytochrome c-like domain"/>
    <property type="match status" value="1"/>
</dbReference>
<dbReference type="Proteomes" id="UP000567293">
    <property type="component" value="Unassembled WGS sequence"/>
</dbReference>
<keyword evidence="5" id="KW-0732">Signal</keyword>
<dbReference type="Pfam" id="PF13442">
    <property type="entry name" value="Cytochrome_CBB3"/>
    <property type="match status" value="1"/>
</dbReference>
<dbReference type="GO" id="GO:0020037">
    <property type="term" value="F:heme binding"/>
    <property type="evidence" value="ECO:0007669"/>
    <property type="project" value="InterPro"/>
</dbReference>
<dbReference type="PROSITE" id="PS51007">
    <property type="entry name" value="CYTC"/>
    <property type="match status" value="1"/>
</dbReference>
<sequence length="233" mass="25664">MCRAIAFTLLFTMAAAAQEKPVRTVWDGVYTNDQAKRGEAVFAVRCLACHSTGFERTGFVERWREDKLSGFFTFISTYMPRDNPGSARRNEYLDIAAYIMSNNDLPAGPNELTYEALSTIQVQRKDGPAPLPDGSLVRVVGCLTQASDNSWTLTRASAPAQTRSRDASSGLELTVSEAQPLGTNTFPLAYINAFNPNVHKRHKVEAKGDLDRMPDGDRIRLSSLQTLAPSCPE</sequence>
<keyword evidence="2 4" id="KW-0479">Metal-binding</keyword>
<dbReference type="AlphaFoldDB" id="A0A7V8NQ54"/>
<accession>A0A7V8NQ54</accession>
<dbReference type="EMBL" id="JACDQQ010001013">
    <property type="protein sequence ID" value="MBA0085415.1"/>
    <property type="molecule type" value="Genomic_DNA"/>
</dbReference>
<evidence type="ECO:0000256" key="2">
    <source>
        <dbReference type="ARBA" id="ARBA00022723"/>
    </source>
</evidence>
<gene>
    <name evidence="7" type="ORF">HRJ53_10495</name>
</gene>
<keyword evidence="8" id="KW-1185">Reference proteome</keyword>
<organism evidence="7 8">
    <name type="scientific">Candidatus Acidiferrum panamense</name>
    <dbReference type="NCBI Taxonomy" id="2741543"/>
    <lineage>
        <taxon>Bacteria</taxon>
        <taxon>Pseudomonadati</taxon>
        <taxon>Acidobacteriota</taxon>
        <taxon>Terriglobia</taxon>
        <taxon>Candidatus Acidiferrales</taxon>
        <taxon>Candidatus Acidiferrum</taxon>
    </lineage>
</organism>
<evidence type="ECO:0000313" key="7">
    <source>
        <dbReference type="EMBL" id="MBA0085415.1"/>
    </source>
</evidence>
<dbReference type="InterPro" id="IPR009056">
    <property type="entry name" value="Cyt_c-like_dom"/>
</dbReference>
<evidence type="ECO:0000259" key="6">
    <source>
        <dbReference type="PROSITE" id="PS51007"/>
    </source>
</evidence>
<evidence type="ECO:0000313" key="8">
    <source>
        <dbReference type="Proteomes" id="UP000567293"/>
    </source>
</evidence>
<evidence type="ECO:0000256" key="5">
    <source>
        <dbReference type="SAM" id="SignalP"/>
    </source>
</evidence>
<evidence type="ECO:0000256" key="1">
    <source>
        <dbReference type="ARBA" id="ARBA00022617"/>
    </source>
</evidence>
<name>A0A7V8NQ54_9BACT</name>
<dbReference type="SUPFAM" id="SSF46626">
    <property type="entry name" value="Cytochrome c"/>
    <property type="match status" value="1"/>
</dbReference>
<evidence type="ECO:0000256" key="3">
    <source>
        <dbReference type="ARBA" id="ARBA00023004"/>
    </source>
</evidence>
<reference evidence="7" key="1">
    <citation type="submission" date="2020-06" db="EMBL/GenBank/DDBJ databases">
        <title>Legume-microbial interactions unlock mineral nutrients during tropical forest succession.</title>
        <authorList>
            <person name="Epihov D.Z."/>
        </authorList>
    </citation>
    <scope>NUCLEOTIDE SEQUENCE [LARGE SCALE GENOMIC DNA]</scope>
    <source>
        <strain evidence="7">Pan2503</strain>
    </source>
</reference>
<keyword evidence="1 4" id="KW-0349">Heme</keyword>
<feature type="chain" id="PRO_5031497400" evidence="5">
    <location>
        <begin position="18"/>
        <end position="233"/>
    </location>
</feature>
<proteinExistence type="predicted"/>
<dbReference type="InterPro" id="IPR036909">
    <property type="entry name" value="Cyt_c-like_dom_sf"/>
</dbReference>
<feature type="signal peptide" evidence="5">
    <location>
        <begin position="1"/>
        <end position="17"/>
    </location>
</feature>
<keyword evidence="3 4" id="KW-0408">Iron</keyword>
<evidence type="ECO:0000256" key="4">
    <source>
        <dbReference type="PROSITE-ProRule" id="PRU00433"/>
    </source>
</evidence>
<dbReference type="GO" id="GO:0009055">
    <property type="term" value="F:electron transfer activity"/>
    <property type="evidence" value="ECO:0007669"/>
    <property type="project" value="InterPro"/>
</dbReference>
<protein>
    <submittedName>
        <fullName evidence="7">Cytochrome c</fullName>
    </submittedName>
</protein>
<comment type="caution">
    <text evidence="7">The sequence shown here is derived from an EMBL/GenBank/DDBJ whole genome shotgun (WGS) entry which is preliminary data.</text>
</comment>
<dbReference type="GO" id="GO:0046872">
    <property type="term" value="F:metal ion binding"/>
    <property type="evidence" value="ECO:0007669"/>
    <property type="project" value="UniProtKB-KW"/>
</dbReference>
<feature type="domain" description="Cytochrome c" evidence="6">
    <location>
        <begin position="33"/>
        <end position="103"/>
    </location>
</feature>